<organism evidence="1 2">
    <name type="scientific">Paraburkholderia aspalathi</name>
    <dbReference type="NCBI Taxonomy" id="1324617"/>
    <lineage>
        <taxon>Bacteria</taxon>
        <taxon>Pseudomonadati</taxon>
        <taxon>Pseudomonadota</taxon>
        <taxon>Betaproteobacteria</taxon>
        <taxon>Burkholderiales</taxon>
        <taxon>Burkholderiaceae</taxon>
        <taxon>Paraburkholderia</taxon>
    </lineage>
</organism>
<keyword evidence="2" id="KW-1185">Reference proteome</keyword>
<dbReference type="Proteomes" id="UP000674425">
    <property type="component" value="Unassembled WGS sequence"/>
</dbReference>
<evidence type="ECO:0000313" key="1">
    <source>
        <dbReference type="EMBL" id="CAE6750277.1"/>
    </source>
</evidence>
<comment type="caution">
    <text evidence="1">The sequence shown here is derived from an EMBL/GenBank/DDBJ whole genome shotgun (WGS) entry which is preliminary data.</text>
</comment>
<gene>
    <name evidence="1" type="ORF">R69658_02681</name>
</gene>
<proteinExistence type="predicted"/>
<reference evidence="1 2" key="1">
    <citation type="submission" date="2021-02" db="EMBL/GenBank/DDBJ databases">
        <authorList>
            <person name="Vanwijnsberghe S."/>
        </authorList>
    </citation>
    <scope>NUCLEOTIDE SEQUENCE [LARGE SCALE GENOMIC DNA]</scope>
    <source>
        <strain evidence="1 2">R-69658</strain>
    </source>
</reference>
<protein>
    <submittedName>
        <fullName evidence="1">Uncharacterized protein</fullName>
    </submittedName>
</protein>
<name>A0ABM8RFU9_9BURK</name>
<evidence type="ECO:0000313" key="2">
    <source>
        <dbReference type="Proteomes" id="UP000674425"/>
    </source>
</evidence>
<dbReference type="EMBL" id="CAJNAU010000021">
    <property type="protein sequence ID" value="CAE6750277.1"/>
    <property type="molecule type" value="Genomic_DNA"/>
</dbReference>
<accession>A0ABM8RFU9</accession>
<sequence length="140" mass="15810">MLVGERVNGVRVRQVGEQQTWLGVVENRQQPFELLRLGGLGRIHRYGRNAGMQTGEKRDRVVESRRQQQHGPVAWRGVATQCGGEFTGAGVEFAIGQRALVAFAVGEKADGDLPRLPFEVPGERVEQGRWRLRYRRMCAR</sequence>